<gene>
    <name evidence="1" type="ORF">DSL99_1344</name>
</gene>
<evidence type="ECO:0000313" key="2">
    <source>
        <dbReference type="Proteomes" id="UP000290608"/>
    </source>
</evidence>
<proteinExistence type="predicted"/>
<dbReference type="STRING" id="1122159.SAMN02745246_01399"/>
<dbReference type="RefSeq" id="WP_073098513.1">
    <property type="nucleotide sequence ID" value="NZ_QOVL01000005.1"/>
</dbReference>
<dbReference type="EMBL" id="QOVL01000005">
    <property type="protein sequence ID" value="RXG32039.1"/>
    <property type="molecule type" value="Genomic_DNA"/>
</dbReference>
<reference evidence="1 2" key="1">
    <citation type="submission" date="2018-07" db="EMBL/GenBank/DDBJ databases">
        <title>Leeuwenhoekiella genomics.</title>
        <authorList>
            <person name="Tahon G."/>
            <person name="Willems A."/>
        </authorList>
    </citation>
    <scope>NUCLEOTIDE SEQUENCE [LARGE SCALE GENOMIC DNA]</scope>
    <source>
        <strain evidence="1 2">LMG 1345</strain>
    </source>
</reference>
<dbReference type="AlphaFoldDB" id="A0A4Q0PNB2"/>
<comment type="caution">
    <text evidence="1">The sequence shown here is derived from an EMBL/GenBank/DDBJ whole genome shotgun (WGS) entry which is preliminary data.</text>
</comment>
<protein>
    <submittedName>
        <fullName evidence="1">Uncharacterized protein</fullName>
    </submittedName>
</protein>
<evidence type="ECO:0000313" key="1">
    <source>
        <dbReference type="EMBL" id="RXG32039.1"/>
    </source>
</evidence>
<dbReference type="Proteomes" id="UP000290608">
    <property type="component" value="Unassembled WGS sequence"/>
</dbReference>
<organism evidence="1 2">
    <name type="scientific">Leeuwenhoekiella marinoflava</name>
    <dbReference type="NCBI Taxonomy" id="988"/>
    <lineage>
        <taxon>Bacteria</taxon>
        <taxon>Pseudomonadati</taxon>
        <taxon>Bacteroidota</taxon>
        <taxon>Flavobacteriia</taxon>
        <taxon>Flavobacteriales</taxon>
        <taxon>Flavobacteriaceae</taxon>
        <taxon>Leeuwenhoekiella</taxon>
    </lineage>
</organism>
<name>A0A4Q0PNB2_9FLAO</name>
<sequence length="88" mass="10749">MFKYRFVNTDEKAITEVLKTIGKVRFDFAIESRGMAKPVKLANFKLIWQFRTCSLAYKYPGDFRYSKIMEIREYEMPEKGWIWEKYRD</sequence>
<accession>A0A4Q0PNB2</accession>